<dbReference type="Proteomes" id="UP000239203">
    <property type="component" value="Unassembled WGS sequence"/>
</dbReference>
<protein>
    <submittedName>
        <fullName evidence="3">Uncharacterized protein</fullName>
    </submittedName>
</protein>
<name>A0A2S6GW19_9PSEU</name>
<evidence type="ECO:0000256" key="2">
    <source>
        <dbReference type="SAM" id="Phobius"/>
    </source>
</evidence>
<keyword evidence="2" id="KW-0812">Transmembrane</keyword>
<feature type="region of interest" description="Disordered" evidence="1">
    <location>
        <begin position="1"/>
        <end position="60"/>
    </location>
</feature>
<comment type="caution">
    <text evidence="3">The sequence shown here is derived from an EMBL/GenBank/DDBJ whole genome shotgun (WGS) entry which is preliminary data.</text>
</comment>
<evidence type="ECO:0000256" key="1">
    <source>
        <dbReference type="SAM" id="MobiDB-lite"/>
    </source>
</evidence>
<evidence type="ECO:0000313" key="3">
    <source>
        <dbReference type="EMBL" id="PPK69397.1"/>
    </source>
</evidence>
<dbReference type="AlphaFoldDB" id="A0A2S6GW19"/>
<keyword evidence="4" id="KW-1185">Reference proteome</keyword>
<proteinExistence type="predicted"/>
<evidence type="ECO:0000313" key="4">
    <source>
        <dbReference type="Proteomes" id="UP000239203"/>
    </source>
</evidence>
<keyword evidence="2" id="KW-1133">Transmembrane helix</keyword>
<organism evidence="3 4">
    <name type="scientific">Actinokineospora auranticolor</name>
    <dbReference type="NCBI Taxonomy" id="155976"/>
    <lineage>
        <taxon>Bacteria</taxon>
        <taxon>Bacillati</taxon>
        <taxon>Actinomycetota</taxon>
        <taxon>Actinomycetes</taxon>
        <taxon>Pseudonocardiales</taxon>
        <taxon>Pseudonocardiaceae</taxon>
        <taxon>Actinokineospora</taxon>
    </lineage>
</organism>
<accession>A0A2S6GW19</accession>
<sequence length="128" mass="12961">MTEPTDPADRGESEVDPSGLADKGNGSASRGGPADRGDEPGPAGESDDDWLTRGSGGPVDRTRARKRLLVIAAALAVAVGGVWAVALSFDDPEIEVCSTAPDKVDPAYDTLVHLIAGAECPAPAGGRP</sequence>
<feature type="transmembrane region" description="Helical" evidence="2">
    <location>
        <begin position="68"/>
        <end position="89"/>
    </location>
</feature>
<dbReference type="RefSeq" id="WP_104477863.1">
    <property type="nucleotide sequence ID" value="NZ_CP154825.1"/>
</dbReference>
<dbReference type="EMBL" id="PTIX01000003">
    <property type="protein sequence ID" value="PPK69397.1"/>
    <property type="molecule type" value="Genomic_DNA"/>
</dbReference>
<reference evidence="3 4" key="1">
    <citation type="submission" date="2018-02" db="EMBL/GenBank/DDBJ databases">
        <title>Genomic Encyclopedia of Archaeal and Bacterial Type Strains, Phase II (KMG-II): from individual species to whole genera.</title>
        <authorList>
            <person name="Goeker M."/>
        </authorList>
    </citation>
    <scope>NUCLEOTIDE SEQUENCE [LARGE SCALE GENOMIC DNA]</scope>
    <source>
        <strain evidence="3 4">YU 961-1</strain>
    </source>
</reference>
<keyword evidence="2" id="KW-0472">Membrane</keyword>
<gene>
    <name evidence="3" type="ORF">CLV40_1033</name>
</gene>